<gene>
    <name evidence="2" type="ORF">DEF24_12610</name>
</gene>
<evidence type="ECO:0000259" key="1">
    <source>
        <dbReference type="Pfam" id="PF04149"/>
    </source>
</evidence>
<comment type="caution">
    <text evidence="2">The sequence shown here is derived from an EMBL/GenBank/DDBJ whole genome shotgun (WGS) entry which is preliminary data.</text>
</comment>
<dbReference type="RefSeq" id="WP_114399977.1">
    <property type="nucleotide sequence ID" value="NZ_QEIM01000169.1"/>
</dbReference>
<reference evidence="2 3" key="1">
    <citation type="submission" date="2018-04" db="EMBL/GenBank/DDBJ databases">
        <title>Novel actinobacteria from marine sediment.</title>
        <authorList>
            <person name="Ng Z.Y."/>
            <person name="Tan G.Y.A."/>
        </authorList>
    </citation>
    <scope>NUCLEOTIDE SEQUENCE [LARGE SCALE GENOMIC DNA]</scope>
    <source>
        <strain evidence="2 3">TPS81</strain>
    </source>
</reference>
<dbReference type="OrthoDB" id="3698041at2"/>
<name>A0A368T5A2_9ACTN</name>
<protein>
    <submittedName>
        <fullName evidence="2">DUF397 domain-containing protein</fullName>
    </submittedName>
</protein>
<feature type="domain" description="DUF397" evidence="1">
    <location>
        <begin position="15"/>
        <end position="65"/>
    </location>
</feature>
<keyword evidence="3" id="KW-1185">Reference proteome</keyword>
<accession>A0A368T5A2</accession>
<dbReference type="InterPro" id="IPR007278">
    <property type="entry name" value="DUF397"/>
</dbReference>
<evidence type="ECO:0000313" key="2">
    <source>
        <dbReference type="EMBL" id="RCV58674.1"/>
    </source>
</evidence>
<organism evidence="2 3">
    <name type="scientific">Marinitenerispora sediminis</name>
    <dbReference type="NCBI Taxonomy" id="1931232"/>
    <lineage>
        <taxon>Bacteria</taxon>
        <taxon>Bacillati</taxon>
        <taxon>Actinomycetota</taxon>
        <taxon>Actinomycetes</taxon>
        <taxon>Streptosporangiales</taxon>
        <taxon>Nocardiopsidaceae</taxon>
        <taxon>Marinitenerispora</taxon>
    </lineage>
</organism>
<sequence>MITGEDSERSALGLWRKASFSGGSSNCVEVATSPTTHALRDSKNRDAGAFFLSRTEWTAFLTAVKREEL</sequence>
<dbReference type="Pfam" id="PF04149">
    <property type="entry name" value="DUF397"/>
    <property type="match status" value="1"/>
</dbReference>
<dbReference type="Proteomes" id="UP000253318">
    <property type="component" value="Unassembled WGS sequence"/>
</dbReference>
<evidence type="ECO:0000313" key="3">
    <source>
        <dbReference type="Proteomes" id="UP000253318"/>
    </source>
</evidence>
<dbReference type="EMBL" id="QEIN01000086">
    <property type="protein sequence ID" value="RCV58674.1"/>
    <property type="molecule type" value="Genomic_DNA"/>
</dbReference>
<dbReference type="AlphaFoldDB" id="A0A368T5A2"/>
<proteinExistence type="predicted"/>